<organism evidence="7 8">
    <name type="scientific">Rhizoclosmatium globosum</name>
    <dbReference type="NCBI Taxonomy" id="329046"/>
    <lineage>
        <taxon>Eukaryota</taxon>
        <taxon>Fungi</taxon>
        <taxon>Fungi incertae sedis</taxon>
        <taxon>Chytridiomycota</taxon>
        <taxon>Chytridiomycota incertae sedis</taxon>
        <taxon>Chytridiomycetes</taxon>
        <taxon>Chytridiales</taxon>
        <taxon>Chytriomycetaceae</taxon>
        <taxon>Rhizoclosmatium</taxon>
    </lineage>
</organism>
<dbReference type="GO" id="GO:0016020">
    <property type="term" value="C:membrane"/>
    <property type="evidence" value="ECO:0007669"/>
    <property type="project" value="UniProtKB-SubCell"/>
</dbReference>
<evidence type="ECO:0000256" key="2">
    <source>
        <dbReference type="ARBA" id="ARBA00022448"/>
    </source>
</evidence>
<dbReference type="SUPFAM" id="SSF161111">
    <property type="entry name" value="Cation efflux protein transmembrane domain-like"/>
    <property type="match status" value="1"/>
</dbReference>
<dbReference type="Proteomes" id="UP000193642">
    <property type="component" value="Unassembled WGS sequence"/>
</dbReference>
<name>A0A1Y2BTK0_9FUNG</name>
<dbReference type="STRING" id="329046.A0A1Y2BTK0"/>
<dbReference type="AlphaFoldDB" id="A0A1Y2BTK0"/>
<dbReference type="OrthoDB" id="78296at2759"/>
<comment type="subcellular location">
    <subcellularLocation>
        <location evidence="1">Membrane</location>
        <topology evidence="1">Multi-pass membrane protein</topology>
    </subcellularLocation>
</comment>
<evidence type="ECO:0000313" key="7">
    <source>
        <dbReference type="EMBL" id="ORY37455.1"/>
    </source>
</evidence>
<proteinExistence type="predicted"/>
<keyword evidence="5" id="KW-0472">Membrane</keyword>
<evidence type="ECO:0000256" key="4">
    <source>
        <dbReference type="ARBA" id="ARBA00022989"/>
    </source>
</evidence>
<keyword evidence="2" id="KW-0813">Transport</keyword>
<dbReference type="InterPro" id="IPR050291">
    <property type="entry name" value="CDF_Transporter"/>
</dbReference>
<accession>A0A1Y2BTK0</accession>
<sequence>MADAFMDLASSVVLVFATVSAADKNPQHYPAGKQRFETAAIVVFSCIMGSLMTHDVDIQLVDTVRAYSSGAGYFVEVDIVMDPNTFS</sequence>
<keyword evidence="4" id="KW-1133">Transmembrane helix</keyword>
<evidence type="ECO:0008006" key="9">
    <source>
        <dbReference type="Google" id="ProtNLM"/>
    </source>
</evidence>
<dbReference type="PANTHER" id="PTHR43840">
    <property type="entry name" value="MITOCHONDRIAL METAL TRANSPORTER 1-RELATED"/>
    <property type="match status" value="1"/>
</dbReference>
<evidence type="ECO:0000313" key="8">
    <source>
        <dbReference type="Proteomes" id="UP000193642"/>
    </source>
</evidence>
<dbReference type="InterPro" id="IPR027469">
    <property type="entry name" value="Cation_efflux_TMD_sf"/>
</dbReference>
<keyword evidence="8" id="KW-1185">Reference proteome</keyword>
<dbReference type="EMBL" id="MCGO01000054">
    <property type="protein sequence ID" value="ORY36692.1"/>
    <property type="molecule type" value="Genomic_DNA"/>
</dbReference>
<protein>
    <recommendedName>
        <fullName evidence="9">Cation efflux protein</fullName>
    </recommendedName>
</protein>
<evidence type="ECO:0000256" key="1">
    <source>
        <dbReference type="ARBA" id="ARBA00004141"/>
    </source>
</evidence>
<evidence type="ECO:0000313" key="6">
    <source>
        <dbReference type="EMBL" id="ORY36692.1"/>
    </source>
</evidence>
<dbReference type="Gene3D" id="1.20.1510.10">
    <property type="entry name" value="Cation efflux protein transmembrane domain"/>
    <property type="match status" value="1"/>
</dbReference>
<dbReference type="EMBL" id="MCGO01000050">
    <property type="protein sequence ID" value="ORY37455.1"/>
    <property type="molecule type" value="Genomic_DNA"/>
</dbReference>
<evidence type="ECO:0000256" key="5">
    <source>
        <dbReference type="ARBA" id="ARBA00023136"/>
    </source>
</evidence>
<dbReference type="PANTHER" id="PTHR43840:SF13">
    <property type="entry name" value="CATION EFFLUX PROTEIN CYTOPLASMIC DOMAIN-CONTAINING PROTEIN"/>
    <property type="match status" value="1"/>
</dbReference>
<gene>
    <name evidence="7" type="ORF">BCR33DRAFT_721502</name>
    <name evidence="6" type="ORF">BCR33DRAFT_721908</name>
</gene>
<comment type="caution">
    <text evidence="7">The sequence shown here is derived from an EMBL/GenBank/DDBJ whole genome shotgun (WGS) entry which is preliminary data.</text>
</comment>
<reference evidence="7 8" key="1">
    <citation type="submission" date="2016-07" db="EMBL/GenBank/DDBJ databases">
        <title>Pervasive Adenine N6-methylation of Active Genes in Fungi.</title>
        <authorList>
            <consortium name="DOE Joint Genome Institute"/>
            <person name="Mondo S.J."/>
            <person name="Dannebaum R.O."/>
            <person name="Kuo R.C."/>
            <person name="Labutti K."/>
            <person name="Haridas S."/>
            <person name="Kuo A."/>
            <person name="Salamov A."/>
            <person name="Ahrendt S.R."/>
            <person name="Lipzen A."/>
            <person name="Sullivan W."/>
            <person name="Andreopoulos W.B."/>
            <person name="Clum A."/>
            <person name="Lindquist E."/>
            <person name="Daum C."/>
            <person name="Ramamoorthy G.K."/>
            <person name="Gryganskyi A."/>
            <person name="Culley D."/>
            <person name="Magnuson J.K."/>
            <person name="James T.Y."/>
            <person name="O'Malley M.A."/>
            <person name="Stajich J.E."/>
            <person name="Spatafora J.W."/>
            <person name="Visel A."/>
            <person name="Grigoriev I.V."/>
        </authorList>
    </citation>
    <scope>NUCLEOTIDE SEQUENCE [LARGE SCALE GENOMIC DNA]</scope>
    <source>
        <strain evidence="7 8">JEL800</strain>
    </source>
</reference>
<keyword evidence="3" id="KW-0812">Transmembrane</keyword>
<evidence type="ECO:0000256" key="3">
    <source>
        <dbReference type="ARBA" id="ARBA00022692"/>
    </source>
</evidence>
<dbReference type="GO" id="GO:0008324">
    <property type="term" value="F:monoatomic cation transmembrane transporter activity"/>
    <property type="evidence" value="ECO:0007669"/>
    <property type="project" value="TreeGrafter"/>
</dbReference>